<reference evidence="1 2" key="1">
    <citation type="submission" date="2018-11" db="EMBL/GenBank/DDBJ databases">
        <title>Complete genome sequence of Microcystis aeruginosa NIES-102.</title>
        <authorList>
            <person name="Yamaguchi H."/>
            <person name="Suzuki S."/>
            <person name="Kawachi M."/>
        </authorList>
    </citation>
    <scope>NUCLEOTIDE SEQUENCE [LARGE SCALE GENOMIC DNA]</scope>
    <source>
        <strain evidence="1 2">NIES-102</strain>
    </source>
</reference>
<name>A0A3G9JGM1_MICVR</name>
<dbReference type="Proteomes" id="UP000278152">
    <property type="component" value="Chromosome"/>
</dbReference>
<accession>A0A3G9JGM1</accession>
<dbReference type="KEGG" id="mvz:myaer102_15820"/>
<dbReference type="AlphaFoldDB" id="A0A3G9JGM1"/>
<organism evidence="1 2">
    <name type="scientific">Microcystis viridis NIES-102</name>
    <dbReference type="NCBI Taxonomy" id="213615"/>
    <lineage>
        <taxon>Bacteria</taxon>
        <taxon>Bacillati</taxon>
        <taxon>Cyanobacteriota</taxon>
        <taxon>Cyanophyceae</taxon>
        <taxon>Oscillatoriophycideae</taxon>
        <taxon>Chroococcales</taxon>
        <taxon>Microcystaceae</taxon>
        <taxon>Microcystis</taxon>
    </lineage>
</organism>
<protein>
    <submittedName>
        <fullName evidence="1">Uncharacterized protein</fullName>
    </submittedName>
</protein>
<evidence type="ECO:0000313" key="1">
    <source>
        <dbReference type="EMBL" id="BBH39058.1"/>
    </source>
</evidence>
<sequence length="56" mass="6278">MGILVQILELPLTNPRSLLPAPHSSIPFKQDLVLQGNRISNELSLRLTHVYVINFA</sequence>
<dbReference type="EMBL" id="AP019314">
    <property type="protein sequence ID" value="BBH39058.1"/>
    <property type="molecule type" value="Genomic_DNA"/>
</dbReference>
<gene>
    <name evidence="1" type="ORF">myaer102_15820</name>
</gene>
<proteinExistence type="predicted"/>
<evidence type="ECO:0000313" key="2">
    <source>
        <dbReference type="Proteomes" id="UP000278152"/>
    </source>
</evidence>